<dbReference type="InterPro" id="IPR027417">
    <property type="entry name" value="P-loop_NTPase"/>
</dbReference>
<proteinExistence type="inferred from homology"/>
<dbReference type="GO" id="GO:0005737">
    <property type="term" value="C:cytoplasm"/>
    <property type="evidence" value="ECO:0007669"/>
    <property type="project" value="UniProtKB-ARBA"/>
</dbReference>
<dbReference type="OrthoDB" id="19623at2759"/>
<name>A0A8K0P603_LADFU</name>
<reference evidence="2" key="1">
    <citation type="submission" date="2013-04" db="EMBL/GenBank/DDBJ databases">
        <authorList>
            <person name="Qu J."/>
            <person name="Murali S.C."/>
            <person name="Bandaranaike D."/>
            <person name="Bellair M."/>
            <person name="Blankenburg K."/>
            <person name="Chao H."/>
            <person name="Dinh H."/>
            <person name="Doddapaneni H."/>
            <person name="Downs B."/>
            <person name="Dugan-Rocha S."/>
            <person name="Elkadiri S."/>
            <person name="Gnanaolivu R.D."/>
            <person name="Hernandez B."/>
            <person name="Javaid M."/>
            <person name="Jayaseelan J.C."/>
            <person name="Lee S."/>
            <person name="Li M."/>
            <person name="Ming W."/>
            <person name="Munidasa M."/>
            <person name="Muniz J."/>
            <person name="Nguyen L."/>
            <person name="Ongeri F."/>
            <person name="Osuji N."/>
            <person name="Pu L.-L."/>
            <person name="Puazo M."/>
            <person name="Qu C."/>
            <person name="Quiroz J."/>
            <person name="Raj R."/>
            <person name="Weissenberger G."/>
            <person name="Xin Y."/>
            <person name="Zou X."/>
            <person name="Han Y."/>
            <person name="Richards S."/>
            <person name="Worley K."/>
            <person name="Muzny D."/>
            <person name="Gibbs R."/>
        </authorList>
    </citation>
    <scope>NUCLEOTIDE SEQUENCE</scope>
    <source>
        <strain evidence="2">Sampled in the wild</strain>
    </source>
</reference>
<dbReference type="EMBL" id="KZ309136">
    <property type="protein sequence ID" value="KAG8237230.1"/>
    <property type="molecule type" value="Genomic_DNA"/>
</dbReference>
<evidence type="ECO:0000313" key="2">
    <source>
        <dbReference type="EMBL" id="KAG8237230.1"/>
    </source>
</evidence>
<organism evidence="2 3">
    <name type="scientific">Ladona fulva</name>
    <name type="common">Scarce chaser dragonfly</name>
    <name type="synonym">Libellula fulva</name>
    <dbReference type="NCBI Taxonomy" id="123851"/>
    <lineage>
        <taxon>Eukaryota</taxon>
        <taxon>Metazoa</taxon>
        <taxon>Ecdysozoa</taxon>
        <taxon>Arthropoda</taxon>
        <taxon>Hexapoda</taxon>
        <taxon>Insecta</taxon>
        <taxon>Pterygota</taxon>
        <taxon>Palaeoptera</taxon>
        <taxon>Odonata</taxon>
        <taxon>Epiprocta</taxon>
        <taxon>Anisoptera</taxon>
        <taxon>Libelluloidea</taxon>
        <taxon>Libellulidae</taxon>
        <taxon>Ladona</taxon>
    </lineage>
</organism>
<keyword evidence="3" id="KW-1185">Reference proteome</keyword>
<comment type="caution">
    <text evidence="2">The sequence shown here is derived from an EMBL/GenBank/DDBJ whole genome shotgun (WGS) entry which is preliminary data.</text>
</comment>
<evidence type="ECO:0000256" key="1">
    <source>
        <dbReference type="ARBA" id="ARBA00006235"/>
    </source>
</evidence>
<evidence type="ECO:0000313" key="3">
    <source>
        <dbReference type="Proteomes" id="UP000792457"/>
    </source>
</evidence>
<protein>
    <submittedName>
        <fullName evidence="2">Uncharacterized protein</fullName>
    </submittedName>
</protein>
<gene>
    <name evidence="2" type="ORF">J437_LFUL013732</name>
</gene>
<dbReference type="GO" id="GO:0012505">
    <property type="term" value="C:endomembrane system"/>
    <property type="evidence" value="ECO:0007669"/>
    <property type="project" value="UniProtKB-ARBA"/>
</dbReference>
<dbReference type="AlphaFoldDB" id="A0A8K0P603"/>
<accession>A0A8K0P603</accession>
<dbReference type="SUPFAM" id="SSF52540">
    <property type="entry name" value="P-loop containing nucleoside triphosphate hydrolases"/>
    <property type="match status" value="1"/>
</dbReference>
<sequence length="147" mass="16349">MVLQAPLNVLKNSLYKKLYGQHLGNTLIYKAITHHLESEPKKALAIGMHGSTGTGKNYAAQMIAESIYKKGMSSPLVHVFAGKGSFPVAGDVDIYKRNLVEWISGNVSRCHYSMFVFDECDKYPPTLLDVVMPFIDHHATFGGVDYR</sequence>
<dbReference type="PANTHER" id="PTHR10760:SF2">
    <property type="entry name" value="LD13476P-RELATED"/>
    <property type="match status" value="1"/>
</dbReference>
<dbReference type="GO" id="GO:0005524">
    <property type="term" value="F:ATP binding"/>
    <property type="evidence" value="ECO:0007669"/>
    <property type="project" value="InterPro"/>
</dbReference>
<dbReference type="InterPro" id="IPR010448">
    <property type="entry name" value="Torsin"/>
</dbReference>
<reference evidence="2" key="2">
    <citation type="submission" date="2017-10" db="EMBL/GenBank/DDBJ databases">
        <title>Ladona fulva Genome sequencing and assembly.</title>
        <authorList>
            <person name="Murali S."/>
            <person name="Richards S."/>
            <person name="Bandaranaike D."/>
            <person name="Bellair M."/>
            <person name="Blankenburg K."/>
            <person name="Chao H."/>
            <person name="Dinh H."/>
            <person name="Doddapaneni H."/>
            <person name="Dugan-Rocha S."/>
            <person name="Elkadiri S."/>
            <person name="Gnanaolivu R."/>
            <person name="Hernandez B."/>
            <person name="Skinner E."/>
            <person name="Javaid M."/>
            <person name="Lee S."/>
            <person name="Li M."/>
            <person name="Ming W."/>
            <person name="Munidasa M."/>
            <person name="Muniz J."/>
            <person name="Nguyen L."/>
            <person name="Hughes D."/>
            <person name="Osuji N."/>
            <person name="Pu L.-L."/>
            <person name="Puazo M."/>
            <person name="Qu C."/>
            <person name="Quiroz J."/>
            <person name="Raj R."/>
            <person name="Weissenberger G."/>
            <person name="Xin Y."/>
            <person name="Zou X."/>
            <person name="Han Y."/>
            <person name="Worley K."/>
            <person name="Muzny D."/>
            <person name="Gibbs R."/>
        </authorList>
    </citation>
    <scope>NUCLEOTIDE SEQUENCE</scope>
    <source>
        <strain evidence="2">Sampled in the wild</strain>
    </source>
</reference>
<dbReference type="PANTHER" id="PTHR10760">
    <property type="entry name" value="TORSIN"/>
    <property type="match status" value="1"/>
</dbReference>
<comment type="similarity">
    <text evidence="1">Belongs to the ClpA/ClpB family. Torsin subfamily.</text>
</comment>
<dbReference type="Gene3D" id="3.40.50.300">
    <property type="entry name" value="P-loop containing nucleotide triphosphate hydrolases"/>
    <property type="match status" value="1"/>
</dbReference>
<dbReference type="Pfam" id="PF06309">
    <property type="entry name" value="Torsin"/>
    <property type="match status" value="1"/>
</dbReference>
<dbReference type="GO" id="GO:0016887">
    <property type="term" value="F:ATP hydrolysis activity"/>
    <property type="evidence" value="ECO:0007669"/>
    <property type="project" value="InterPro"/>
</dbReference>
<dbReference type="Proteomes" id="UP000792457">
    <property type="component" value="Unassembled WGS sequence"/>
</dbReference>